<dbReference type="InterPro" id="IPR011711">
    <property type="entry name" value="GntR_C"/>
</dbReference>
<dbReference type="Pfam" id="PF07729">
    <property type="entry name" value="FCD"/>
    <property type="match status" value="1"/>
</dbReference>
<dbReference type="InterPro" id="IPR036390">
    <property type="entry name" value="WH_DNA-bd_sf"/>
</dbReference>
<dbReference type="GO" id="GO:0003700">
    <property type="term" value="F:DNA-binding transcription factor activity"/>
    <property type="evidence" value="ECO:0007669"/>
    <property type="project" value="InterPro"/>
</dbReference>
<reference evidence="5" key="1">
    <citation type="journal article" date="2014" name="Int. J. Syst. Evol. Microbiol.">
        <title>Complete genome sequence of Corynebacterium casei LMG S-19264T (=DSM 44701T), isolated from a smear-ripened cheese.</title>
        <authorList>
            <consortium name="US DOE Joint Genome Institute (JGI-PGF)"/>
            <person name="Walter F."/>
            <person name="Albersmeier A."/>
            <person name="Kalinowski J."/>
            <person name="Ruckert C."/>
        </authorList>
    </citation>
    <scope>NUCLEOTIDE SEQUENCE</scope>
    <source>
        <strain evidence="5">KCTC 42249</strain>
    </source>
</reference>
<comment type="caution">
    <text evidence="5">The sequence shown here is derived from an EMBL/GenBank/DDBJ whole genome shotgun (WGS) entry which is preliminary data.</text>
</comment>
<dbReference type="InterPro" id="IPR036388">
    <property type="entry name" value="WH-like_DNA-bd_sf"/>
</dbReference>
<dbReference type="SUPFAM" id="SSF48008">
    <property type="entry name" value="GntR ligand-binding domain-like"/>
    <property type="match status" value="1"/>
</dbReference>
<dbReference type="Proteomes" id="UP000630142">
    <property type="component" value="Unassembled WGS sequence"/>
</dbReference>
<keyword evidence="3" id="KW-0804">Transcription</keyword>
<sequence length="228" mass="25594">MQSEPGFEQVTARATIQDLVYRQLRNALINGDFDPGQTLTISSLAGQFGTSHMPVREALRRLAAETALDVARNGSARVPVVSRSRLDDLCRARMAVEGLAAELGARFITEEDRARLAAIEGQHTAAAKAGNVYQMLLANRDFHFAIYRASGSDVLVQLIDTLWLRFGPYMRMLSTHVRPLVEQGPHEPYIKQHLAILAAIEVRDESRTRRELEQDIQTTWDMLKDLCH</sequence>
<dbReference type="PANTHER" id="PTHR43537:SF39">
    <property type="entry name" value="HTH-TYPE TRANSCRIPTIONAL REGULATOR MCBR"/>
    <property type="match status" value="1"/>
</dbReference>
<dbReference type="SMART" id="SM00345">
    <property type="entry name" value="HTH_GNTR"/>
    <property type="match status" value="1"/>
</dbReference>
<accession>A0A8J3DUP6</accession>
<dbReference type="PANTHER" id="PTHR43537">
    <property type="entry name" value="TRANSCRIPTIONAL REGULATOR, GNTR FAMILY"/>
    <property type="match status" value="1"/>
</dbReference>
<organism evidence="5 6">
    <name type="scientific">Tianweitania populi</name>
    <dbReference type="NCBI Taxonomy" id="1607949"/>
    <lineage>
        <taxon>Bacteria</taxon>
        <taxon>Pseudomonadati</taxon>
        <taxon>Pseudomonadota</taxon>
        <taxon>Alphaproteobacteria</taxon>
        <taxon>Hyphomicrobiales</taxon>
        <taxon>Phyllobacteriaceae</taxon>
        <taxon>Tianweitania</taxon>
    </lineage>
</organism>
<dbReference type="InterPro" id="IPR008920">
    <property type="entry name" value="TF_FadR/GntR_C"/>
</dbReference>
<keyword evidence="2" id="KW-0238">DNA-binding</keyword>
<protein>
    <submittedName>
        <fullName evidence="5">GntR family transcriptional regulator</fullName>
    </submittedName>
</protein>
<evidence type="ECO:0000256" key="2">
    <source>
        <dbReference type="ARBA" id="ARBA00023125"/>
    </source>
</evidence>
<dbReference type="RefSeq" id="WP_244641574.1">
    <property type="nucleotide sequence ID" value="NZ_BMZQ01000004.1"/>
</dbReference>
<dbReference type="InterPro" id="IPR000524">
    <property type="entry name" value="Tscrpt_reg_HTH_GntR"/>
</dbReference>
<reference evidence="5" key="2">
    <citation type="submission" date="2020-09" db="EMBL/GenBank/DDBJ databases">
        <authorList>
            <person name="Sun Q."/>
            <person name="Kim S."/>
        </authorList>
    </citation>
    <scope>NUCLEOTIDE SEQUENCE</scope>
    <source>
        <strain evidence="5">KCTC 42249</strain>
    </source>
</reference>
<gene>
    <name evidence="5" type="ORF">GCM10016234_36460</name>
</gene>
<dbReference type="Gene3D" id="1.20.120.530">
    <property type="entry name" value="GntR ligand-binding domain-like"/>
    <property type="match status" value="1"/>
</dbReference>
<keyword evidence="1" id="KW-0805">Transcription regulation</keyword>
<keyword evidence="6" id="KW-1185">Reference proteome</keyword>
<proteinExistence type="predicted"/>
<feature type="domain" description="HTH gntR-type" evidence="4">
    <location>
        <begin position="14"/>
        <end position="81"/>
    </location>
</feature>
<dbReference type="SUPFAM" id="SSF46785">
    <property type="entry name" value="Winged helix' DNA-binding domain"/>
    <property type="match status" value="1"/>
</dbReference>
<dbReference type="Gene3D" id="1.10.10.10">
    <property type="entry name" value="Winged helix-like DNA-binding domain superfamily/Winged helix DNA-binding domain"/>
    <property type="match status" value="1"/>
</dbReference>
<dbReference type="Pfam" id="PF00392">
    <property type="entry name" value="GntR"/>
    <property type="match status" value="1"/>
</dbReference>
<dbReference type="SMART" id="SM00895">
    <property type="entry name" value="FCD"/>
    <property type="match status" value="1"/>
</dbReference>
<dbReference type="PROSITE" id="PS50949">
    <property type="entry name" value="HTH_GNTR"/>
    <property type="match status" value="1"/>
</dbReference>
<dbReference type="EMBL" id="BMZQ01000004">
    <property type="protein sequence ID" value="GHD22224.1"/>
    <property type="molecule type" value="Genomic_DNA"/>
</dbReference>
<evidence type="ECO:0000313" key="5">
    <source>
        <dbReference type="EMBL" id="GHD22224.1"/>
    </source>
</evidence>
<evidence type="ECO:0000313" key="6">
    <source>
        <dbReference type="Proteomes" id="UP000630142"/>
    </source>
</evidence>
<dbReference type="GO" id="GO:0003677">
    <property type="term" value="F:DNA binding"/>
    <property type="evidence" value="ECO:0007669"/>
    <property type="project" value="UniProtKB-KW"/>
</dbReference>
<name>A0A8J3DUP6_9HYPH</name>
<evidence type="ECO:0000256" key="1">
    <source>
        <dbReference type="ARBA" id="ARBA00023015"/>
    </source>
</evidence>
<dbReference type="AlphaFoldDB" id="A0A8J3DUP6"/>
<evidence type="ECO:0000259" key="4">
    <source>
        <dbReference type="PROSITE" id="PS50949"/>
    </source>
</evidence>
<evidence type="ECO:0000256" key="3">
    <source>
        <dbReference type="ARBA" id="ARBA00023163"/>
    </source>
</evidence>